<evidence type="ECO:0000259" key="12">
    <source>
        <dbReference type="PROSITE" id="PS50893"/>
    </source>
</evidence>
<evidence type="ECO:0000256" key="8">
    <source>
        <dbReference type="ARBA" id="ARBA00023136"/>
    </source>
</evidence>
<feature type="domain" description="ABC transporter" evidence="12">
    <location>
        <begin position="396"/>
        <end position="619"/>
    </location>
</feature>
<accession>A0A1Y1WAU5</accession>
<evidence type="ECO:0000256" key="3">
    <source>
        <dbReference type="ARBA" id="ARBA00022475"/>
    </source>
</evidence>
<dbReference type="FunFam" id="3.40.50.300:FF:000997">
    <property type="entry name" value="Multidrug resistance-associated protein 1"/>
    <property type="match status" value="1"/>
</dbReference>
<dbReference type="PROSITE" id="PS00211">
    <property type="entry name" value="ABC_TRANSPORTER_1"/>
    <property type="match status" value="2"/>
</dbReference>
<evidence type="ECO:0000256" key="10">
    <source>
        <dbReference type="SAM" id="MobiDB-lite"/>
    </source>
</evidence>
<dbReference type="CDD" id="cd03244">
    <property type="entry name" value="ABCC_MRP_domain2"/>
    <property type="match status" value="1"/>
</dbReference>
<keyword evidence="7 11" id="KW-1133">Transmembrane helix</keyword>
<dbReference type="RefSeq" id="XP_040744236.1">
    <property type="nucleotide sequence ID" value="XM_040887259.1"/>
</dbReference>
<dbReference type="AlphaFoldDB" id="A0A1Y1WAU5"/>
<keyword evidence="6" id="KW-0067">ATP-binding</keyword>
<evidence type="ECO:0000256" key="9">
    <source>
        <dbReference type="ARBA" id="ARBA00023180"/>
    </source>
</evidence>
<keyword evidence="5" id="KW-0547">Nucleotide-binding</keyword>
<name>A0A1Y1WAU5_9FUNG</name>
<comment type="subcellular location">
    <subcellularLocation>
        <location evidence="1">Cell membrane</location>
        <topology evidence="1">Multi-pass membrane protein</topology>
    </subcellularLocation>
</comment>
<organism evidence="13 14">
    <name type="scientific">Linderina pennispora</name>
    <dbReference type="NCBI Taxonomy" id="61395"/>
    <lineage>
        <taxon>Eukaryota</taxon>
        <taxon>Fungi</taxon>
        <taxon>Fungi incertae sedis</taxon>
        <taxon>Zoopagomycota</taxon>
        <taxon>Kickxellomycotina</taxon>
        <taxon>Kickxellomycetes</taxon>
        <taxon>Kickxellales</taxon>
        <taxon>Kickxellaceae</taxon>
        <taxon>Linderina</taxon>
    </lineage>
</organism>
<proteinExistence type="predicted"/>
<evidence type="ECO:0000256" key="5">
    <source>
        <dbReference type="ARBA" id="ARBA00022741"/>
    </source>
</evidence>
<feature type="domain" description="ABC transporter" evidence="12">
    <location>
        <begin position="969"/>
        <end position="1190"/>
    </location>
</feature>
<dbReference type="EMBL" id="MCFD01000005">
    <property type="protein sequence ID" value="ORX70657.1"/>
    <property type="molecule type" value="Genomic_DNA"/>
</dbReference>
<feature type="region of interest" description="Disordered" evidence="10">
    <location>
        <begin position="606"/>
        <end position="634"/>
    </location>
</feature>
<dbReference type="GO" id="GO:0016887">
    <property type="term" value="F:ATP hydrolysis activity"/>
    <property type="evidence" value="ECO:0007669"/>
    <property type="project" value="InterPro"/>
</dbReference>
<dbReference type="GeneID" id="63803907"/>
<dbReference type="SMART" id="SM00382">
    <property type="entry name" value="AAA"/>
    <property type="match status" value="2"/>
</dbReference>
<dbReference type="SUPFAM" id="SSF52540">
    <property type="entry name" value="P-loop containing nucleoside triphosphate hydrolases"/>
    <property type="match status" value="2"/>
</dbReference>
<gene>
    <name evidence="13" type="ORF">DL89DRAFT_266836</name>
</gene>
<reference evidence="13 14" key="1">
    <citation type="submission" date="2016-07" db="EMBL/GenBank/DDBJ databases">
        <title>Pervasive Adenine N6-methylation of Active Genes in Fungi.</title>
        <authorList>
            <consortium name="DOE Joint Genome Institute"/>
            <person name="Mondo S.J."/>
            <person name="Dannebaum R.O."/>
            <person name="Kuo R.C."/>
            <person name="Labutti K."/>
            <person name="Haridas S."/>
            <person name="Kuo A."/>
            <person name="Salamov A."/>
            <person name="Ahrendt S.R."/>
            <person name="Lipzen A."/>
            <person name="Sullivan W."/>
            <person name="Andreopoulos W.B."/>
            <person name="Clum A."/>
            <person name="Lindquist E."/>
            <person name="Daum C."/>
            <person name="Ramamoorthy G.K."/>
            <person name="Gryganskyi A."/>
            <person name="Culley D."/>
            <person name="Magnuson J.K."/>
            <person name="James T.Y."/>
            <person name="O'Malley M.A."/>
            <person name="Stajich J.E."/>
            <person name="Spatafora J.W."/>
            <person name="Visel A."/>
            <person name="Grigoriev I.V."/>
        </authorList>
    </citation>
    <scope>NUCLEOTIDE SEQUENCE [LARGE SCALE GENOMIC DNA]</scope>
    <source>
        <strain evidence="13 14">ATCC 12442</strain>
    </source>
</reference>
<evidence type="ECO:0000256" key="4">
    <source>
        <dbReference type="ARBA" id="ARBA00022692"/>
    </source>
</evidence>
<dbReference type="Gene3D" id="1.20.1560.10">
    <property type="entry name" value="ABC transporter type 1, transmembrane domain"/>
    <property type="match status" value="1"/>
</dbReference>
<dbReference type="PROSITE" id="PS50893">
    <property type="entry name" value="ABC_TRANSPORTER_2"/>
    <property type="match status" value="2"/>
</dbReference>
<protein>
    <submittedName>
        <fullName evidence="13">p-loop containing nucleoside triphosphate hydrolase protein</fullName>
    </submittedName>
</protein>
<evidence type="ECO:0000256" key="6">
    <source>
        <dbReference type="ARBA" id="ARBA00022840"/>
    </source>
</evidence>
<dbReference type="GO" id="GO:0005886">
    <property type="term" value="C:plasma membrane"/>
    <property type="evidence" value="ECO:0007669"/>
    <property type="project" value="UniProtKB-SubCell"/>
</dbReference>
<keyword evidence="2" id="KW-0813">Transport</keyword>
<feature type="transmembrane region" description="Helical" evidence="11">
    <location>
        <begin position="228"/>
        <end position="248"/>
    </location>
</feature>
<dbReference type="SUPFAM" id="SSF90123">
    <property type="entry name" value="ABC transporter transmembrane region"/>
    <property type="match status" value="2"/>
</dbReference>
<feature type="transmembrane region" description="Helical" evidence="11">
    <location>
        <begin position="657"/>
        <end position="678"/>
    </location>
</feature>
<keyword evidence="4 11" id="KW-0812">Transmembrane</keyword>
<evidence type="ECO:0000313" key="14">
    <source>
        <dbReference type="Proteomes" id="UP000193922"/>
    </source>
</evidence>
<evidence type="ECO:0000256" key="11">
    <source>
        <dbReference type="SAM" id="Phobius"/>
    </source>
</evidence>
<dbReference type="Pfam" id="PF00005">
    <property type="entry name" value="ABC_tran"/>
    <property type="match status" value="2"/>
</dbReference>
<dbReference type="Proteomes" id="UP000193922">
    <property type="component" value="Unassembled WGS sequence"/>
</dbReference>
<keyword evidence="8 11" id="KW-0472">Membrane</keyword>
<dbReference type="PANTHER" id="PTHR24223">
    <property type="entry name" value="ATP-BINDING CASSETTE SUB-FAMILY C"/>
    <property type="match status" value="1"/>
</dbReference>
<dbReference type="Gene3D" id="3.40.50.300">
    <property type="entry name" value="P-loop containing nucleotide triphosphate hydrolases"/>
    <property type="match status" value="2"/>
</dbReference>
<dbReference type="GO" id="GO:0005524">
    <property type="term" value="F:ATP binding"/>
    <property type="evidence" value="ECO:0007669"/>
    <property type="project" value="UniProtKB-KW"/>
</dbReference>
<feature type="transmembrane region" description="Helical" evidence="11">
    <location>
        <begin position="75"/>
        <end position="97"/>
    </location>
</feature>
<keyword evidence="3" id="KW-1003">Cell membrane</keyword>
<dbReference type="InterPro" id="IPR036640">
    <property type="entry name" value="ABC1_TM_sf"/>
</dbReference>
<dbReference type="InterPro" id="IPR003593">
    <property type="entry name" value="AAA+_ATPase"/>
</dbReference>
<feature type="transmembrane region" description="Helical" evidence="11">
    <location>
        <begin position="33"/>
        <end position="55"/>
    </location>
</feature>
<evidence type="ECO:0000313" key="13">
    <source>
        <dbReference type="EMBL" id="ORX70657.1"/>
    </source>
</evidence>
<dbReference type="CDD" id="cd03250">
    <property type="entry name" value="ABCC_MRP_domain1"/>
    <property type="match status" value="1"/>
</dbReference>
<dbReference type="InterPro" id="IPR050173">
    <property type="entry name" value="ABC_transporter_C-like"/>
</dbReference>
<dbReference type="InterPro" id="IPR027417">
    <property type="entry name" value="P-loop_NTPase"/>
</dbReference>
<sequence length="1191" mass="132650">MLTSTFTIRTLGATVDASLTDPGAPVPKQKRTLAALSAVCFASLAASITITVLGHTLSYHAASDGAAFLNVTPPHLNICMLTSALSHLAIAEIRSYFRAALIRLCSKRDPTDSIKLQFDKRKSYFILRGYLAFAWKQLLVLSVIDTAIHICAYYKGVNAVDSSTTLALCATWSQIFKQMFHWRILDVIRNKIIAIETSRRCGRLTEYFYSVRYSECVLQTLSHSVASIGWHSILPIISMAVFSIVEALRKKSKVQSRPTFYSGLYTLLQNMRTVKFYGWESGFKMVRTSSDRPQYVPPLFWRIASYIVTLIGSSAIQLVTALTVGSYLRSSGTLTFTEVMIVVSSATHIAGFALRCSSVSSDIRSIHKYATALERIFEDDSSRYIESAVQVGDTAVELDRCAFQWGPDKFTLAPTTLHVKTGEFAVVVGRIGSGKSSLLSAICSEMPLVSGTGCTYGRIGYVSQKPWIMNATFRENVLFGQAFDEKFYWRVVEACALAEDVKLFPAQDLSEIGPRGINLSGGQRVRLALARAIYSRADIYVLDDLLAAVDAHVERHLIENVLVGSGVISDKTRILVTHAEHVVPLADKVIALTNGVADIVDQHPVAFTQSPPKSPSEDYEDLSKSSDGGSGQFTLDPEIGVPQFQWSYMWRYLRMSGLHIVGVTFAIQAAGAYATFYVDSLRLNLVMDNNRESMVQSLQTYLLMNALVNMLQVQIDMLISWIRTGLWSTRVKEHTRKKVLDTLLYMPLSQFESLPSEKMSFLFHQDRRLLCDFLPDDICRQSLGIFYAINAVAHGMRRMPQMLLAVVPLVAVLAVVKGTISATEKRATDAFYGTSKFNPMTMFRVVLGGQEVMRIHRVLGAHLQVCASSIATYSVILWQHRLLDIMSLVVDGLATVTLKSAILFYLVWRSSILGLPVAPGEIEMRIKRVLRSSSGIRRVLPRLSRYFVYTGLPREAPRVIEESRPPQNWPADGTVEYREDQDTVLNSISFSVGCKEKVGIVGRTGAGKSSLTYALLRMIEPAGGSIFIDGVDISTIGLQDLRSKISIIPQDPALFVGTIRENLDLLNEFADDEVWAAIRKGYIEDLVMKPSQIYAKKDKFSGPWVEGTGLDKWIEDGGKNFSVGERQLISLCRALLWKRKVLILDEATANQHVIRKETVMDSNRILVMDQGKHTDSLFKSLVESMEFNEKR</sequence>
<keyword evidence="9" id="KW-0325">Glycoprotein</keyword>
<dbReference type="InterPro" id="IPR017871">
    <property type="entry name" value="ABC_transporter-like_CS"/>
</dbReference>
<keyword evidence="14" id="KW-1185">Reference proteome</keyword>
<dbReference type="InterPro" id="IPR003439">
    <property type="entry name" value="ABC_transporter-like_ATP-bd"/>
</dbReference>
<dbReference type="FunFam" id="3.40.50.300:FF:002145">
    <property type="entry name" value="ABC transporter (MsbA subfamily)"/>
    <property type="match status" value="1"/>
</dbReference>
<comment type="caution">
    <text evidence="13">The sequence shown here is derived from an EMBL/GenBank/DDBJ whole genome shotgun (WGS) entry which is preliminary data.</text>
</comment>
<evidence type="ECO:0000256" key="7">
    <source>
        <dbReference type="ARBA" id="ARBA00022989"/>
    </source>
</evidence>
<feature type="transmembrane region" description="Helical" evidence="11">
    <location>
        <begin position="334"/>
        <end position="354"/>
    </location>
</feature>
<dbReference type="OrthoDB" id="6500128at2759"/>
<feature type="transmembrane region" description="Helical" evidence="11">
    <location>
        <begin position="125"/>
        <end position="144"/>
    </location>
</feature>
<keyword evidence="13" id="KW-0378">Hydrolase</keyword>
<evidence type="ECO:0000256" key="1">
    <source>
        <dbReference type="ARBA" id="ARBA00004651"/>
    </source>
</evidence>
<evidence type="ECO:0000256" key="2">
    <source>
        <dbReference type="ARBA" id="ARBA00022448"/>
    </source>
</evidence>
<feature type="transmembrane region" description="Helical" evidence="11">
    <location>
        <begin position="299"/>
        <end position="328"/>
    </location>
</feature>
<dbReference type="STRING" id="61395.A0A1Y1WAU5"/>
<dbReference type="GO" id="GO:0042626">
    <property type="term" value="F:ATPase-coupled transmembrane transporter activity"/>
    <property type="evidence" value="ECO:0007669"/>
    <property type="project" value="TreeGrafter"/>
</dbReference>